<dbReference type="PROSITE" id="PS50089">
    <property type="entry name" value="ZF_RING_2"/>
    <property type="match status" value="1"/>
</dbReference>
<evidence type="ECO:0000256" key="1">
    <source>
        <dbReference type="ARBA" id="ARBA00022723"/>
    </source>
</evidence>
<dbReference type="PANTHER" id="PTHR47258:SF3">
    <property type="entry name" value="F21J9.24-RELATED"/>
    <property type="match status" value="1"/>
</dbReference>
<dbReference type="SUPFAM" id="SSF57850">
    <property type="entry name" value="RING/U-box"/>
    <property type="match status" value="1"/>
</dbReference>
<dbReference type="Pfam" id="PF13639">
    <property type="entry name" value="zf-RING_2"/>
    <property type="match status" value="1"/>
</dbReference>
<keyword evidence="1" id="KW-0479">Metal-binding</keyword>
<keyword evidence="2 4" id="KW-0863">Zinc-finger</keyword>
<sequence length="170" mass="19076">MSLILSRFMHVPTFNLAKQIVFPFVYWLASMGLSSFPIAAEGVLPLLVMNTVISVALFKNMLRSVLQVMGANWNSQDYEQDDQDGCVPEENVRKRRISITQFKSLTTHNSGSSSGGRTGSGKVECCVCLSRFEAEEEVSELSCKHFFHKGCLDKWFDNKHSTCPLCRSVL</sequence>
<keyword evidence="5" id="KW-0812">Transmembrane</keyword>
<dbReference type="InterPro" id="IPR044249">
    <property type="entry name" value="XERICO-like"/>
</dbReference>
<dbReference type="PANTHER" id="PTHR47258">
    <property type="match status" value="1"/>
</dbReference>
<dbReference type="AlphaFoldDB" id="A0A2C9UN72"/>
<dbReference type="EMBL" id="CM004399">
    <property type="protein sequence ID" value="OAY32502.1"/>
    <property type="molecule type" value="Genomic_DNA"/>
</dbReference>
<evidence type="ECO:0000256" key="4">
    <source>
        <dbReference type="PROSITE-ProRule" id="PRU00175"/>
    </source>
</evidence>
<organism evidence="7">
    <name type="scientific">Manihot esculenta</name>
    <name type="common">Cassava</name>
    <name type="synonym">Jatropha manihot</name>
    <dbReference type="NCBI Taxonomy" id="3983"/>
    <lineage>
        <taxon>Eukaryota</taxon>
        <taxon>Viridiplantae</taxon>
        <taxon>Streptophyta</taxon>
        <taxon>Embryophyta</taxon>
        <taxon>Tracheophyta</taxon>
        <taxon>Spermatophyta</taxon>
        <taxon>Magnoliopsida</taxon>
        <taxon>eudicotyledons</taxon>
        <taxon>Gunneridae</taxon>
        <taxon>Pentapetalae</taxon>
        <taxon>rosids</taxon>
        <taxon>fabids</taxon>
        <taxon>Malpighiales</taxon>
        <taxon>Euphorbiaceae</taxon>
        <taxon>Crotonoideae</taxon>
        <taxon>Manihoteae</taxon>
        <taxon>Manihot</taxon>
    </lineage>
</organism>
<dbReference type="InterPro" id="IPR001841">
    <property type="entry name" value="Znf_RING"/>
</dbReference>
<dbReference type="SMART" id="SM00184">
    <property type="entry name" value="RING"/>
    <property type="match status" value="1"/>
</dbReference>
<proteinExistence type="predicted"/>
<evidence type="ECO:0000259" key="6">
    <source>
        <dbReference type="PROSITE" id="PS50089"/>
    </source>
</evidence>
<dbReference type="GO" id="GO:0008270">
    <property type="term" value="F:zinc ion binding"/>
    <property type="evidence" value="ECO:0007669"/>
    <property type="project" value="UniProtKB-KW"/>
</dbReference>
<name>A0A2C9UN72_MANES</name>
<keyword evidence="5" id="KW-0472">Membrane</keyword>
<reference evidence="7" key="1">
    <citation type="submission" date="2016-02" db="EMBL/GenBank/DDBJ databases">
        <title>WGS assembly of Manihot esculenta.</title>
        <authorList>
            <person name="Bredeson J.V."/>
            <person name="Prochnik S.E."/>
            <person name="Lyons J.B."/>
            <person name="Schmutz J."/>
            <person name="Grimwood J."/>
            <person name="Vrebalov J."/>
            <person name="Bart R.S."/>
            <person name="Amuge T."/>
            <person name="Ferguson M.E."/>
            <person name="Green R."/>
            <person name="Putnam N."/>
            <person name="Stites J."/>
            <person name="Rounsley S."/>
            <person name="Rokhsar D.S."/>
        </authorList>
    </citation>
    <scope>NUCLEOTIDE SEQUENCE [LARGE SCALE GENOMIC DNA]</scope>
    <source>
        <tissue evidence="7">Leaf</tissue>
    </source>
</reference>
<evidence type="ECO:0000256" key="2">
    <source>
        <dbReference type="ARBA" id="ARBA00022771"/>
    </source>
</evidence>
<accession>A0A2C9UN72</accession>
<protein>
    <recommendedName>
        <fullName evidence="6">RING-type domain-containing protein</fullName>
    </recommendedName>
</protein>
<gene>
    <name evidence="7" type="ORF">MANES_13G023100</name>
</gene>
<keyword evidence="5" id="KW-1133">Transmembrane helix</keyword>
<dbReference type="InterPro" id="IPR011016">
    <property type="entry name" value="Znf_RING-CH"/>
</dbReference>
<feature type="domain" description="RING-type" evidence="6">
    <location>
        <begin position="125"/>
        <end position="167"/>
    </location>
</feature>
<dbReference type="STRING" id="3983.A0A2C9UN72"/>
<evidence type="ECO:0000256" key="5">
    <source>
        <dbReference type="SAM" id="Phobius"/>
    </source>
</evidence>
<dbReference type="InterPro" id="IPR013083">
    <property type="entry name" value="Znf_RING/FYVE/PHD"/>
</dbReference>
<dbReference type="SMART" id="SM00744">
    <property type="entry name" value="RINGv"/>
    <property type="match status" value="1"/>
</dbReference>
<feature type="transmembrane region" description="Helical" evidence="5">
    <location>
        <begin position="44"/>
        <end position="62"/>
    </location>
</feature>
<dbReference type="Gene3D" id="3.30.40.10">
    <property type="entry name" value="Zinc/RING finger domain, C3HC4 (zinc finger)"/>
    <property type="match status" value="1"/>
</dbReference>
<dbReference type="CDD" id="cd16454">
    <property type="entry name" value="RING-H2_PA-TM-RING"/>
    <property type="match status" value="1"/>
</dbReference>
<keyword evidence="3" id="KW-0862">Zinc</keyword>
<evidence type="ECO:0000313" key="7">
    <source>
        <dbReference type="EMBL" id="OAY32502.1"/>
    </source>
</evidence>
<evidence type="ECO:0000256" key="3">
    <source>
        <dbReference type="ARBA" id="ARBA00022833"/>
    </source>
</evidence>